<keyword evidence="4" id="KW-1003">Cell membrane</keyword>
<comment type="subcellular location">
    <subcellularLocation>
        <location evidence="1">Cell membrane</location>
        <topology evidence="1">Multi-pass membrane protein</topology>
    </subcellularLocation>
</comment>
<protein>
    <submittedName>
        <fullName evidence="11">ABC transporter permease</fullName>
    </submittedName>
</protein>
<dbReference type="Proteomes" id="UP001596509">
    <property type="component" value="Unassembled WGS sequence"/>
</dbReference>
<keyword evidence="3" id="KW-0813">Transport</keyword>
<evidence type="ECO:0000256" key="7">
    <source>
        <dbReference type="ARBA" id="ARBA00023136"/>
    </source>
</evidence>
<dbReference type="InterPro" id="IPR035906">
    <property type="entry name" value="MetI-like_sf"/>
</dbReference>
<dbReference type="Gene3D" id="1.10.3720.10">
    <property type="entry name" value="MetI-like"/>
    <property type="match status" value="1"/>
</dbReference>
<feature type="transmembrane region" description="Helical" evidence="9">
    <location>
        <begin position="112"/>
        <end position="132"/>
    </location>
</feature>
<feature type="domain" description="ABC transmembrane type-1" evidence="10">
    <location>
        <begin position="106"/>
        <end position="312"/>
    </location>
</feature>
<dbReference type="EMBL" id="JBHTCK010000007">
    <property type="protein sequence ID" value="MFC7353560.1"/>
    <property type="molecule type" value="Genomic_DNA"/>
</dbReference>
<sequence length="324" mass="33141">MADQTAPSPAGSGAAVLAASAPAAGPAAPAGPVPPVRDGGRRRRGARRHRWPVVVPFFAFLAVCFGLPAGTMVYGAFTVVDPASGEGRFSTENVGGSLSGAYATGLTGSVELSLVTALLATVIGTLIAQAVVSSPRPALRGVVVSASGVLANFSGAPLAFAFIATLGTTGTVTQLLHLDRTGFSLYSFTGLVLAYLYFMVPLMVVTVLPALDGLRSQWQEAAASCGATRGQYWRHVGIPVLTPSLLGGAVLMFGTAFASHATAAVMVGSSQPLITIQIANALNGNVLVGQENLALAMSLNMVVIALLVMAVQIPLQRRSTRWLG</sequence>
<feature type="transmembrane region" description="Helical" evidence="9">
    <location>
        <begin position="51"/>
        <end position="77"/>
    </location>
</feature>
<dbReference type="PROSITE" id="PS50928">
    <property type="entry name" value="ABC_TM1"/>
    <property type="match status" value="1"/>
</dbReference>
<evidence type="ECO:0000256" key="3">
    <source>
        <dbReference type="ARBA" id="ARBA00022448"/>
    </source>
</evidence>
<dbReference type="SUPFAM" id="SSF161098">
    <property type="entry name" value="MetI-like"/>
    <property type="match status" value="1"/>
</dbReference>
<comment type="similarity">
    <text evidence="2">Belongs to the binding-protein-dependent transport system permease family. CysTW subfamily.</text>
</comment>
<keyword evidence="7 9" id="KW-0472">Membrane</keyword>
<accession>A0ABW2MI84</accession>
<keyword evidence="5 9" id="KW-0812">Transmembrane</keyword>
<reference evidence="12" key="1">
    <citation type="journal article" date="2019" name="Int. J. Syst. Evol. Microbiol.">
        <title>The Global Catalogue of Microorganisms (GCM) 10K type strain sequencing project: providing services to taxonomists for standard genome sequencing and annotation.</title>
        <authorList>
            <consortium name="The Broad Institute Genomics Platform"/>
            <consortium name="The Broad Institute Genome Sequencing Center for Infectious Disease"/>
            <person name="Wu L."/>
            <person name="Ma J."/>
        </authorList>
    </citation>
    <scope>NUCLEOTIDE SEQUENCE [LARGE SCALE GENOMIC DNA]</scope>
    <source>
        <strain evidence="12">ICMP 19430</strain>
    </source>
</reference>
<evidence type="ECO:0000313" key="12">
    <source>
        <dbReference type="Proteomes" id="UP001596509"/>
    </source>
</evidence>
<feature type="transmembrane region" description="Helical" evidence="9">
    <location>
        <begin position="183"/>
        <end position="211"/>
    </location>
</feature>
<feature type="region of interest" description="Disordered" evidence="8">
    <location>
        <begin position="25"/>
        <end position="44"/>
    </location>
</feature>
<dbReference type="CDD" id="cd06261">
    <property type="entry name" value="TM_PBP2"/>
    <property type="match status" value="1"/>
</dbReference>
<keyword evidence="12" id="KW-1185">Reference proteome</keyword>
<dbReference type="InterPro" id="IPR000515">
    <property type="entry name" value="MetI-like"/>
</dbReference>
<feature type="transmembrane region" description="Helical" evidence="9">
    <location>
        <begin position="293"/>
        <end position="315"/>
    </location>
</feature>
<organism evidence="11 12">
    <name type="scientific">Streptomyces caviscabies</name>
    <dbReference type="NCBI Taxonomy" id="90079"/>
    <lineage>
        <taxon>Bacteria</taxon>
        <taxon>Bacillati</taxon>
        <taxon>Actinomycetota</taxon>
        <taxon>Actinomycetes</taxon>
        <taxon>Kitasatosporales</taxon>
        <taxon>Streptomycetaceae</taxon>
        <taxon>Streptomyces</taxon>
    </lineage>
</organism>
<dbReference type="PANTHER" id="PTHR42929">
    <property type="entry name" value="INNER MEMBRANE ABC TRANSPORTER PERMEASE PROTEIN YDCU-RELATED-RELATED"/>
    <property type="match status" value="1"/>
</dbReference>
<evidence type="ECO:0000256" key="2">
    <source>
        <dbReference type="ARBA" id="ARBA00007069"/>
    </source>
</evidence>
<keyword evidence="6 9" id="KW-1133">Transmembrane helix</keyword>
<dbReference type="RefSeq" id="WP_030088100.1">
    <property type="nucleotide sequence ID" value="NZ_JBHTCK010000007.1"/>
</dbReference>
<evidence type="ECO:0000256" key="8">
    <source>
        <dbReference type="SAM" id="MobiDB-lite"/>
    </source>
</evidence>
<evidence type="ECO:0000256" key="9">
    <source>
        <dbReference type="SAM" id="Phobius"/>
    </source>
</evidence>
<name>A0ABW2MI84_9ACTN</name>
<evidence type="ECO:0000256" key="4">
    <source>
        <dbReference type="ARBA" id="ARBA00022475"/>
    </source>
</evidence>
<feature type="transmembrane region" description="Helical" evidence="9">
    <location>
        <begin position="139"/>
        <end position="163"/>
    </location>
</feature>
<evidence type="ECO:0000259" key="10">
    <source>
        <dbReference type="PROSITE" id="PS50928"/>
    </source>
</evidence>
<proteinExistence type="inferred from homology"/>
<evidence type="ECO:0000256" key="6">
    <source>
        <dbReference type="ARBA" id="ARBA00022989"/>
    </source>
</evidence>
<evidence type="ECO:0000256" key="1">
    <source>
        <dbReference type="ARBA" id="ARBA00004651"/>
    </source>
</evidence>
<evidence type="ECO:0000313" key="11">
    <source>
        <dbReference type="EMBL" id="MFC7353560.1"/>
    </source>
</evidence>
<gene>
    <name evidence="11" type="ORF">ACFQW9_23215</name>
</gene>
<dbReference type="PANTHER" id="PTHR42929:SF1">
    <property type="entry name" value="INNER MEMBRANE ABC TRANSPORTER PERMEASE PROTEIN YDCU-RELATED"/>
    <property type="match status" value="1"/>
</dbReference>
<feature type="transmembrane region" description="Helical" evidence="9">
    <location>
        <begin position="232"/>
        <end position="258"/>
    </location>
</feature>
<evidence type="ECO:0000256" key="5">
    <source>
        <dbReference type="ARBA" id="ARBA00022692"/>
    </source>
</evidence>
<comment type="caution">
    <text evidence="11">The sequence shown here is derived from an EMBL/GenBank/DDBJ whole genome shotgun (WGS) entry which is preliminary data.</text>
</comment>